<dbReference type="PANTHER" id="PTHR46380:SF2">
    <property type="entry name" value="CYCLIN-D-BINDING MYB-LIKE TRANSCRIPTION FACTOR 1"/>
    <property type="match status" value="1"/>
</dbReference>
<evidence type="ECO:0000256" key="1">
    <source>
        <dbReference type="ARBA" id="ARBA00004123"/>
    </source>
</evidence>
<evidence type="ECO:0000256" key="3">
    <source>
        <dbReference type="ARBA" id="ARBA00023242"/>
    </source>
</evidence>
<dbReference type="Gene3D" id="1.10.10.60">
    <property type="entry name" value="Homeodomain-like"/>
    <property type="match status" value="2"/>
</dbReference>
<dbReference type="Proteomes" id="UP000247810">
    <property type="component" value="Unassembled WGS sequence"/>
</dbReference>
<feature type="domain" description="Myb-like" evidence="5">
    <location>
        <begin position="328"/>
        <end position="400"/>
    </location>
</feature>
<dbReference type="PROSITE" id="PS51294">
    <property type="entry name" value="HTH_MYB"/>
    <property type="match status" value="1"/>
</dbReference>
<feature type="domain" description="HTH myb-type" evidence="6">
    <location>
        <begin position="283"/>
        <end position="329"/>
    </location>
</feature>
<dbReference type="CDD" id="cd00167">
    <property type="entry name" value="SANT"/>
    <property type="match status" value="1"/>
</dbReference>
<dbReference type="SMART" id="SM00717">
    <property type="entry name" value="SANT"/>
    <property type="match status" value="2"/>
</dbReference>
<evidence type="ECO:0000256" key="4">
    <source>
        <dbReference type="SAM" id="MobiDB-lite"/>
    </source>
</evidence>
<feature type="compositionally biased region" description="Polar residues" evidence="4">
    <location>
        <begin position="503"/>
        <end position="515"/>
    </location>
</feature>
<dbReference type="InterPro" id="IPR001005">
    <property type="entry name" value="SANT/Myb"/>
</dbReference>
<comment type="subcellular location">
    <subcellularLocation>
        <location evidence="1">Nucleus</location>
    </subcellularLocation>
</comment>
<protein>
    <recommendedName>
        <fullName evidence="9">MYB DNA-binding domain protein</fullName>
    </recommendedName>
</protein>
<organism evidence="7 8">
    <name type="scientific">Aspergillus ellipticus CBS 707.79</name>
    <dbReference type="NCBI Taxonomy" id="1448320"/>
    <lineage>
        <taxon>Eukaryota</taxon>
        <taxon>Fungi</taxon>
        <taxon>Dikarya</taxon>
        <taxon>Ascomycota</taxon>
        <taxon>Pezizomycotina</taxon>
        <taxon>Eurotiomycetes</taxon>
        <taxon>Eurotiomycetidae</taxon>
        <taxon>Eurotiales</taxon>
        <taxon>Aspergillaceae</taxon>
        <taxon>Aspergillus</taxon>
        <taxon>Aspergillus subgen. Circumdati</taxon>
    </lineage>
</organism>
<evidence type="ECO:0000256" key="2">
    <source>
        <dbReference type="ARBA" id="ARBA00023125"/>
    </source>
</evidence>
<feature type="region of interest" description="Disordered" evidence="4">
    <location>
        <begin position="1"/>
        <end position="191"/>
    </location>
</feature>
<dbReference type="InterPro" id="IPR009057">
    <property type="entry name" value="Homeodomain-like_sf"/>
</dbReference>
<feature type="compositionally biased region" description="Basic and acidic residues" evidence="4">
    <location>
        <begin position="15"/>
        <end position="29"/>
    </location>
</feature>
<dbReference type="SUPFAM" id="SSF46689">
    <property type="entry name" value="Homeodomain-like"/>
    <property type="match status" value="1"/>
</dbReference>
<keyword evidence="2" id="KW-0238">DNA-binding</keyword>
<keyword evidence="8" id="KW-1185">Reference proteome</keyword>
<dbReference type="Pfam" id="PF13921">
    <property type="entry name" value="Myb_DNA-bind_6"/>
    <property type="match status" value="1"/>
</dbReference>
<evidence type="ECO:0000259" key="5">
    <source>
        <dbReference type="PROSITE" id="PS50090"/>
    </source>
</evidence>
<accession>A0A319CTY4</accession>
<dbReference type="GO" id="GO:0005634">
    <property type="term" value="C:nucleus"/>
    <property type="evidence" value="ECO:0007669"/>
    <property type="project" value="UniProtKB-SubCell"/>
</dbReference>
<sequence length="531" mass="59146">MGNASSQPDAGEYNGHAEDTDAIETHKEITSSPPTAIEKVRRDVQPASSKKTRKRKALSNSANDHAPTVAPLAPSNKPSARPIKRNKVAEPKQKPTDSPKAVSTGKHKGKTSNAPTRDANPAQEHAGIKATTGVAPESEPKSNAPPTSNEGEEIACTPEPARGSEKPSEIDAARPEFKKGKHGRDSVTGEPKLVGFFKPDEIQKLEKFKLNFCTSHGLSSGIFDLMVQHSERDKISVFPCHSTIITKPTFWKEVYKILPERERRSIYRFMRRHFQYSTQKPHKWTEEQDEELILLHERHGPKWAYIAKIVGRSDDDVVQRWKNRLEHRRTMNRGPWSEQEVRTLQELLQASWNGMQGSGHDIGRDIYEMDEIFIAWGQISDKMNNCRSRQQCADKWRKSNPDAFYDPAIETKQSTRRGKSRQTTPGDKQFKSAEFTESTSSTAPLPEKADKASSPARQTTALVKTKKLKPSTKSSAESDSTSEASDSSSDSASDSESNSDSEPLQSESRSITVTGTAAGKDHRSRRTYIVA</sequence>
<evidence type="ECO:0000313" key="7">
    <source>
        <dbReference type="EMBL" id="PYH88210.1"/>
    </source>
</evidence>
<feature type="compositionally biased region" description="Basic and acidic residues" evidence="4">
    <location>
        <begin position="162"/>
        <end position="187"/>
    </location>
</feature>
<dbReference type="AlphaFoldDB" id="A0A319CTY4"/>
<evidence type="ECO:0008006" key="9">
    <source>
        <dbReference type="Google" id="ProtNLM"/>
    </source>
</evidence>
<evidence type="ECO:0000259" key="6">
    <source>
        <dbReference type="PROSITE" id="PS51294"/>
    </source>
</evidence>
<dbReference type="GO" id="GO:0000976">
    <property type="term" value="F:transcription cis-regulatory region binding"/>
    <property type="evidence" value="ECO:0007669"/>
    <property type="project" value="TreeGrafter"/>
</dbReference>
<dbReference type="OrthoDB" id="39591at2759"/>
<feature type="compositionally biased region" description="Low complexity" evidence="4">
    <location>
        <begin position="432"/>
        <end position="443"/>
    </location>
</feature>
<evidence type="ECO:0000313" key="8">
    <source>
        <dbReference type="Proteomes" id="UP000247810"/>
    </source>
</evidence>
<keyword evidence="3" id="KW-0539">Nucleus</keyword>
<proteinExistence type="predicted"/>
<reference evidence="7 8" key="1">
    <citation type="submission" date="2018-02" db="EMBL/GenBank/DDBJ databases">
        <title>The genomes of Aspergillus section Nigri reveals drivers in fungal speciation.</title>
        <authorList>
            <consortium name="DOE Joint Genome Institute"/>
            <person name="Vesth T.C."/>
            <person name="Nybo J."/>
            <person name="Theobald S."/>
            <person name="Brandl J."/>
            <person name="Frisvad J.C."/>
            <person name="Nielsen K.F."/>
            <person name="Lyhne E.K."/>
            <person name="Kogle M.E."/>
            <person name="Kuo A."/>
            <person name="Riley R."/>
            <person name="Clum A."/>
            <person name="Nolan M."/>
            <person name="Lipzen A."/>
            <person name="Salamov A."/>
            <person name="Henrissat B."/>
            <person name="Wiebenga A."/>
            <person name="De vries R.P."/>
            <person name="Grigoriev I.V."/>
            <person name="Mortensen U.H."/>
            <person name="Andersen M.R."/>
            <person name="Baker S.E."/>
        </authorList>
    </citation>
    <scope>NUCLEOTIDE SEQUENCE [LARGE SCALE GENOMIC DNA]</scope>
    <source>
        <strain evidence="7 8">CBS 707.79</strain>
    </source>
</reference>
<dbReference type="EMBL" id="KZ826115">
    <property type="protein sequence ID" value="PYH88210.1"/>
    <property type="molecule type" value="Genomic_DNA"/>
</dbReference>
<dbReference type="InterPro" id="IPR051651">
    <property type="entry name" value="DMTF1_DNA-bind_reg"/>
</dbReference>
<feature type="compositionally biased region" description="Basic residues" evidence="4">
    <location>
        <begin position="522"/>
        <end position="531"/>
    </location>
</feature>
<feature type="compositionally biased region" description="Basic and acidic residues" evidence="4">
    <location>
        <begin position="87"/>
        <end position="97"/>
    </location>
</feature>
<dbReference type="PANTHER" id="PTHR46380">
    <property type="entry name" value="CYCLIN-D-BINDING MYB-LIKE TRANSCRIPTION FACTOR 1"/>
    <property type="match status" value="1"/>
</dbReference>
<dbReference type="InterPro" id="IPR017930">
    <property type="entry name" value="Myb_dom"/>
</dbReference>
<dbReference type="STRING" id="1448320.A0A319CTY4"/>
<dbReference type="PROSITE" id="PS50090">
    <property type="entry name" value="MYB_LIKE"/>
    <property type="match status" value="2"/>
</dbReference>
<feature type="region of interest" description="Disordered" evidence="4">
    <location>
        <begin position="394"/>
        <end position="531"/>
    </location>
</feature>
<feature type="domain" description="Myb-like" evidence="5">
    <location>
        <begin position="276"/>
        <end position="325"/>
    </location>
</feature>
<name>A0A319CTY4_9EURO</name>
<gene>
    <name evidence="7" type="ORF">BO71DRAFT_454215</name>
</gene>
<dbReference type="VEuPathDB" id="FungiDB:BO71DRAFT_454215"/>
<feature type="compositionally biased region" description="Low complexity" evidence="4">
    <location>
        <begin position="471"/>
        <end position="502"/>
    </location>
</feature>
<dbReference type="GO" id="GO:0003700">
    <property type="term" value="F:DNA-binding transcription factor activity"/>
    <property type="evidence" value="ECO:0007669"/>
    <property type="project" value="TreeGrafter"/>
</dbReference>